<dbReference type="PROSITE" id="PS50994">
    <property type="entry name" value="INTEGRASE"/>
    <property type="match status" value="1"/>
</dbReference>
<name>T1C3G3_9ZZZZ</name>
<comment type="caution">
    <text evidence="2">The sequence shown here is derived from an EMBL/GenBank/DDBJ whole genome shotgun (WGS) entry which is preliminary data.</text>
</comment>
<sequence>ISYLPGPIQGTFYFLYLVLDVYSRKIVAHEVHETECGELAAALLAQAAVRERITAPLVLHQDNGSPMKASTFVAKLDPLGIHRSYSRPGVSDDNPYSESLFRACKYRPHDPGAFTGIEEARTWMLGFVRWYNEEHKHRNLKFVSPAERHEGKDAAIFAHRIVVYEQARSRHPGRWSRNIRNGSLPTEVWLNRPAEDAGSATRREAA</sequence>
<dbReference type="InterPro" id="IPR050900">
    <property type="entry name" value="Transposase_IS3/IS150/IS904"/>
</dbReference>
<gene>
    <name evidence="2" type="ORF">B1B_01619</name>
</gene>
<dbReference type="Gene3D" id="3.30.420.10">
    <property type="entry name" value="Ribonuclease H-like superfamily/Ribonuclease H"/>
    <property type="match status" value="1"/>
</dbReference>
<dbReference type="InterPro" id="IPR001584">
    <property type="entry name" value="Integrase_cat-core"/>
</dbReference>
<dbReference type="EMBL" id="AUZY01001037">
    <property type="protein sequence ID" value="EQD76537.1"/>
    <property type="molecule type" value="Genomic_DNA"/>
</dbReference>
<dbReference type="InterPro" id="IPR036397">
    <property type="entry name" value="RNaseH_sf"/>
</dbReference>
<dbReference type="InterPro" id="IPR012337">
    <property type="entry name" value="RNaseH-like_sf"/>
</dbReference>
<reference evidence="2" key="2">
    <citation type="journal article" date="2014" name="ISME J.">
        <title>Microbial stratification in low pH oxic and suboxic macroscopic growths along an acid mine drainage.</title>
        <authorList>
            <person name="Mendez-Garcia C."/>
            <person name="Mesa V."/>
            <person name="Sprenger R.R."/>
            <person name="Richter M."/>
            <person name="Diez M.S."/>
            <person name="Solano J."/>
            <person name="Bargiela R."/>
            <person name="Golyshina O.V."/>
            <person name="Manteca A."/>
            <person name="Ramos J.L."/>
            <person name="Gallego J.R."/>
            <person name="Llorente I."/>
            <person name="Martins Dos Santos V.A."/>
            <person name="Jensen O.N."/>
            <person name="Pelaez A.I."/>
            <person name="Sanchez J."/>
            <person name="Ferrer M."/>
        </authorList>
    </citation>
    <scope>NUCLEOTIDE SEQUENCE</scope>
</reference>
<dbReference type="SUPFAM" id="SSF53098">
    <property type="entry name" value="Ribonuclease H-like"/>
    <property type="match status" value="1"/>
</dbReference>
<feature type="non-terminal residue" evidence="2">
    <location>
        <position position="1"/>
    </location>
</feature>
<dbReference type="Pfam" id="PF00665">
    <property type="entry name" value="rve"/>
    <property type="match status" value="1"/>
</dbReference>
<dbReference type="AlphaFoldDB" id="T1C3G3"/>
<dbReference type="PANTHER" id="PTHR46889">
    <property type="entry name" value="TRANSPOSASE INSF FOR INSERTION SEQUENCE IS3B-RELATED"/>
    <property type="match status" value="1"/>
</dbReference>
<dbReference type="PANTHER" id="PTHR46889:SF4">
    <property type="entry name" value="TRANSPOSASE INSO FOR INSERTION SEQUENCE ELEMENT IS911B-RELATED"/>
    <property type="match status" value="1"/>
</dbReference>
<protein>
    <submittedName>
        <fullName evidence="2">Transposase</fullName>
    </submittedName>
</protein>
<reference evidence="2" key="1">
    <citation type="submission" date="2013-08" db="EMBL/GenBank/DDBJ databases">
        <authorList>
            <person name="Mendez C."/>
            <person name="Richter M."/>
            <person name="Ferrer M."/>
            <person name="Sanchez J."/>
        </authorList>
    </citation>
    <scope>NUCLEOTIDE SEQUENCE</scope>
</reference>
<dbReference type="GO" id="GO:0015074">
    <property type="term" value="P:DNA integration"/>
    <property type="evidence" value="ECO:0007669"/>
    <property type="project" value="InterPro"/>
</dbReference>
<accession>T1C3G3</accession>
<evidence type="ECO:0000259" key="1">
    <source>
        <dbReference type="PROSITE" id="PS50994"/>
    </source>
</evidence>
<proteinExistence type="predicted"/>
<organism evidence="2">
    <name type="scientific">mine drainage metagenome</name>
    <dbReference type="NCBI Taxonomy" id="410659"/>
    <lineage>
        <taxon>unclassified sequences</taxon>
        <taxon>metagenomes</taxon>
        <taxon>ecological metagenomes</taxon>
    </lineage>
</organism>
<feature type="domain" description="Integrase catalytic" evidence="1">
    <location>
        <begin position="1"/>
        <end position="153"/>
    </location>
</feature>
<evidence type="ECO:0000313" key="2">
    <source>
        <dbReference type="EMBL" id="EQD76537.1"/>
    </source>
</evidence>
<dbReference type="GO" id="GO:0003676">
    <property type="term" value="F:nucleic acid binding"/>
    <property type="evidence" value="ECO:0007669"/>
    <property type="project" value="InterPro"/>
</dbReference>